<proteinExistence type="evidence at transcript level"/>
<organism evidence="8">
    <name type="scientific">Picea sitchensis</name>
    <name type="common">Sitka spruce</name>
    <name type="synonym">Pinus sitchensis</name>
    <dbReference type="NCBI Taxonomy" id="3332"/>
    <lineage>
        <taxon>Eukaryota</taxon>
        <taxon>Viridiplantae</taxon>
        <taxon>Streptophyta</taxon>
        <taxon>Embryophyta</taxon>
        <taxon>Tracheophyta</taxon>
        <taxon>Spermatophyta</taxon>
        <taxon>Pinopsida</taxon>
        <taxon>Pinidae</taxon>
        <taxon>Conifers I</taxon>
        <taxon>Pinales</taxon>
        <taxon>Pinaceae</taxon>
        <taxon>Picea</taxon>
    </lineage>
</organism>
<dbReference type="AlphaFoldDB" id="A9P000"/>
<dbReference type="InterPro" id="IPR004038">
    <property type="entry name" value="Ribosomal_eL8/eL30/eS12/Gad45"/>
</dbReference>
<feature type="domain" description="Ribosomal protein eL8/eL30/eS12/Gadd45" evidence="7">
    <location>
        <begin position="60"/>
        <end position="144"/>
    </location>
</feature>
<evidence type="ECO:0000313" key="8">
    <source>
        <dbReference type="EMBL" id="ABK26211.1"/>
    </source>
</evidence>
<dbReference type="InterPro" id="IPR029064">
    <property type="entry name" value="Ribosomal_eL30-like_sf"/>
</dbReference>
<dbReference type="PROSITE" id="PS01082">
    <property type="entry name" value="RIBOSOMAL_L7AE"/>
    <property type="match status" value="1"/>
</dbReference>
<evidence type="ECO:0000256" key="1">
    <source>
        <dbReference type="ARBA" id="ARBA00004604"/>
    </source>
</evidence>
<evidence type="ECO:0000256" key="3">
    <source>
        <dbReference type="ARBA" id="ARBA00022884"/>
    </source>
</evidence>
<dbReference type="InterPro" id="IPR050257">
    <property type="entry name" value="eL8/uL1-like"/>
</dbReference>
<comment type="similarity">
    <text evidence="2 6">Belongs to the eukaryotic ribosomal protein eL8 family.</text>
</comment>
<comment type="function">
    <text evidence="6">Required for ribosome biogenesis. Part of a complex which catalyzes pseudouridylation of rRNA. This involves the isomerization of uridine such that the ribose is subsequently attached to C5, instead of the normal N1. Pseudouridine ('psi') residues may serve to stabilize the conformation of rRNAs.</text>
</comment>
<dbReference type="Gene3D" id="3.30.1330.30">
    <property type="match status" value="1"/>
</dbReference>
<keyword evidence="4 6" id="KW-0539">Nucleus</keyword>
<accession>A9P000</accession>
<protein>
    <recommendedName>
        <fullName evidence="6">H/ACA ribonucleoprotein complex subunit 2</fullName>
    </recommendedName>
    <alternativeName>
        <fullName evidence="6">Nucleolar protein family A member 2</fullName>
    </alternativeName>
</protein>
<dbReference type="Pfam" id="PF01248">
    <property type="entry name" value="Ribosomal_L7Ae"/>
    <property type="match status" value="1"/>
</dbReference>
<dbReference type="GO" id="GO:0000398">
    <property type="term" value="P:mRNA splicing, via spliceosome"/>
    <property type="evidence" value="ECO:0007669"/>
    <property type="project" value="UniProtKB-UniRule"/>
</dbReference>
<dbReference type="GO" id="GO:0042254">
    <property type="term" value="P:ribosome biogenesis"/>
    <property type="evidence" value="ECO:0007669"/>
    <property type="project" value="InterPro"/>
</dbReference>
<dbReference type="GO" id="GO:0031120">
    <property type="term" value="P:snRNA pseudouridine synthesis"/>
    <property type="evidence" value="ECO:0007669"/>
    <property type="project" value="UniProtKB-UniRule"/>
</dbReference>
<dbReference type="OMA" id="GAHEVFK"/>
<dbReference type="EMBL" id="EF086955">
    <property type="protein sequence ID" value="ABK26211.1"/>
    <property type="molecule type" value="mRNA"/>
</dbReference>
<dbReference type="PRINTS" id="PR00883">
    <property type="entry name" value="NUCLEARHMG"/>
</dbReference>
<reference evidence="8" key="1">
    <citation type="journal article" date="2008" name="BMC Genomics">
        <title>A conifer genomics resource of 200,000 spruce (Picea spp.) ESTs and 6,464 high-quality, sequence-finished full-length cDNAs for Sitka spruce (Picea sitchensis).</title>
        <authorList>
            <person name="Ralph S.G."/>
            <person name="Chun H.J."/>
            <person name="Kolosova N."/>
            <person name="Cooper D."/>
            <person name="Oddy C."/>
            <person name="Ritland C.E."/>
            <person name="Kirkpatrick R."/>
            <person name="Moore R."/>
            <person name="Barber S."/>
            <person name="Holt R.A."/>
            <person name="Jones S.J."/>
            <person name="Marra M.A."/>
            <person name="Douglas C.J."/>
            <person name="Ritland K."/>
            <person name="Bohlmann J."/>
        </authorList>
    </citation>
    <scope>NUCLEOTIDE SEQUENCE</scope>
    <source>
        <tissue evidence="8">Green portion of the leader tissue</tissue>
    </source>
</reference>
<dbReference type="PRINTS" id="PR00881">
    <property type="entry name" value="L7ARS6FAMILY"/>
</dbReference>
<dbReference type="PANTHER" id="PTHR23105">
    <property type="entry name" value="RIBOSOMAL PROTEIN L7AE FAMILY MEMBER"/>
    <property type="match status" value="1"/>
</dbReference>
<comment type="subcellular location">
    <subcellularLocation>
        <location evidence="1 6">Nucleus</location>
        <location evidence="1 6">Nucleolus</location>
    </subcellularLocation>
</comment>
<name>A9P000_PICSI</name>
<evidence type="ECO:0000256" key="4">
    <source>
        <dbReference type="ARBA" id="ARBA00023242"/>
    </source>
</evidence>
<keyword evidence="3 6" id="KW-0694">RNA-binding</keyword>
<dbReference type="InterPro" id="IPR004037">
    <property type="entry name" value="Ribosomal_eL8-like_CS"/>
</dbReference>
<sequence>MGTQIAKLSLLHHLLMQPARSSFLRHICAATNASDKTTEAVVNVNPKAQPLADTELYTSIIEVVRDASEVRQLKKGAHEVFKTLHRGLADFVIIAADTQPLDIVLHLPTLAKTKKIPYVFVPSKQELGRACGVVISPVVACAVMSTHIGSGLDARISKLKVAIQNLHM</sequence>
<evidence type="ECO:0000259" key="7">
    <source>
        <dbReference type="Pfam" id="PF01248"/>
    </source>
</evidence>
<evidence type="ECO:0000256" key="5">
    <source>
        <dbReference type="ARBA" id="ARBA00023274"/>
    </source>
</evidence>
<dbReference type="SUPFAM" id="SSF55315">
    <property type="entry name" value="L30e-like"/>
    <property type="match status" value="1"/>
</dbReference>
<dbReference type="InterPro" id="IPR018492">
    <property type="entry name" value="Ribosomal_eL8/Nhp2"/>
</dbReference>
<dbReference type="GO" id="GO:0031429">
    <property type="term" value="C:box H/ACA snoRNP complex"/>
    <property type="evidence" value="ECO:0007669"/>
    <property type="project" value="UniProtKB-UniRule"/>
</dbReference>
<keyword evidence="5 6" id="KW-0687">Ribonucleoprotein</keyword>
<dbReference type="InterPro" id="IPR002415">
    <property type="entry name" value="H/ACA_rnp_Nhp2-like"/>
</dbReference>
<comment type="function">
    <text evidence="6">Common component of the spliceosome and rRNA processing machinery.</text>
</comment>
<dbReference type="GO" id="GO:0003723">
    <property type="term" value="F:RNA binding"/>
    <property type="evidence" value="ECO:0007669"/>
    <property type="project" value="UniProtKB-UniRule"/>
</dbReference>
<evidence type="ECO:0000256" key="6">
    <source>
        <dbReference type="RuleBase" id="RU366039"/>
    </source>
</evidence>
<evidence type="ECO:0000256" key="2">
    <source>
        <dbReference type="ARBA" id="ARBA00007337"/>
    </source>
</evidence>